<evidence type="ECO:0000313" key="4">
    <source>
        <dbReference type="Proteomes" id="UP000239001"/>
    </source>
</evidence>
<sequence>MSAKIKRFILLIILLPLLLMSFRLVAAPSAETSAYQKVKIYTESKNPAQIVIAPEKEFITCFNDSIAGWVEKKLTPALVNQINNRLDPYLKIELNAQGFAKAATRVLETEKDETNYDAIWVRDNVWVYYALLQNPNRRADARKLLLALWDYYATDAQIARFRQIIANPALSTNSMAMPHIRFDGNSPTLDDVMVDGKPQDWNHRQIDAHGLLFIAIGEAISQQLIDLNELTEKRLRVLALYPLFLQRIKFYDYEDAGAWEEIPRKNTSSIALATRSLQVWGKLMSAQNNSAYSKRLKDFLLKQSTDISNVWSEPSLNTLISQGLNTVKIQLRLGGESPNYKPDDVRFRRADAALVVLIQPSPLEGLTEDEMRHALLIIETLKRPTGILRYTRDSYQEGNYWIKSPVADKDAPTLTGDTSSNDAFMWRLSQLIPDTEAQWFFDSLLVLARLHLAEITKNPQLRQQDIHAATVHLKRALGQITGQGLITADGKSVGAWQAPESINTIVIDGRRFFLPSPITPLNWAKAGLSMALDKYETAISQ</sequence>
<feature type="signal peptide" evidence="1">
    <location>
        <begin position="1"/>
        <end position="26"/>
    </location>
</feature>
<dbReference type="InterPro" id="IPR011613">
    <property type="entry name" value="GH15-like"/>
</dbReference>
<protein>
    <recommendedName>
        <fullName evidence="2">GH15-like domain-containing protein</fullName>
    </recommendedName>
</protein>
<dbReference type="Proteomes" id="UP000239001">
    <property type="component" value="Unassembled WGS sequence"/>
</dbReference>
<dbReference type="AlphaFoldDB" id="A0A2T1LUK4"/>
<keyword evidence="4" id="KW-1185">Reference proteome</keyword>
<keyword evidence="1" id="KW-0732">Signal</keyword>
<dbReference type="RefSeq" id="WP_106458211.1">
    <property type="nucleotide sequence ID" value="NZ_PXOH01000022.1"/>
</dbReference>
<proteinExistence type="predicted"/>
<comment type="caution">
    <text evidence="3">The sequence shown here is derived from an EMBL/GenBank/DDBJ whole genome shotgun (WGS) entry which is preliminary data.</text>
</comment>
<dbReference type="SUPFAM" id="SSF48208">
    <property type="entry name" value="Six-hairpin glycosidases"/>
    <property type="match status" value="1"/>
</dbReference>
<organism evidence="3 4">
    <name type="scientific">Aphanothece hegewaldii CCALA 016</name>
    <dbReference type="NCBI Taxonomy" id="2107694"/>
    <lineage>
        <taxon>Bacteria</taxon>
        <taxon>Bacillati</taxon>
        <taxon>Cyanobacteriota</taxon>
        <taxon>Cyanophyceae</taxon>
        <taxon>Oscillatoriophycideae</taxon>
        <taxon>Chroococcales</taxon>
        <taxon>Aphanothecaceae</taxon>
        <taxon>Aphanothece</taxon>
    </lineage>
</organism>
<reference evidence="3 4" key="1">
    <citation type="submission" date="2018-03" db="EMBL/GenBank/DDBJ databases">
        <title>The ancient ancestry and fast evolution of plastids.</title>
        <authorList>
            <person name="Moore K.R."/>
            <person name="Magnabosco C."/>
            <person name="Momper L."/>
            <person name="Gold D.A."/>
            <person name="Bosak T."/>
            <person name="Fournier G.P."/>
        </authorList>
    </citation>
    <scope>NUCLEOTIDE SEQUENCE [LARGE SCALE GENOMIC DNA]</scope>
    <source>
        <strain evidence="3 4">CCALA 016</strain>
    </source>
</reference>
<evidence type="ECO:0000259" key="2">
    <source>
        <dbReference type="Pfam" id="PF00723"/>
    </source>
</evidence>
<reference evidence="3 4" key="2">
    <citation type="submission" date="2018-03" db="EMBL/GenBank/DDBJ databases">
        <authorList>
            <person name="Keele B.F."/>
        </authorList>
    </citation>
    <scope>NUCLEOTIDE SEQUENCE [LARGE SCALE GENOMIC DNA]</scope>
    <source>
        <strain evidence="3 4">CCALA 016</strain>
    </source>
</reference>
<name>A0A2T1LUK4_9CHRO</name>
<dbReference type="GO" id="GO:0005975">
    <property type="term" value="P:carbohydrate metabolic process"/>
    <property type="evidence" value="ECO:0007669"/>
    <property type="project" value="InterPro"/>
</dbReference>
<feature type="domain" description="GH15-like" evidence="2">
    <location>
        <begin position="112"/>
        <end position="401"/>
    </location>
</feature>
<evidence type="ECO:0000256" key="1">
    <source>
        <dbReference type="SAM" id="SignalP"/>
    </source>
</evidence>
<dbReference type="InterPro" id="IPR012341">
    <property type="entry name" value="6hp_glycosidase-like_sf"/>
</dbReference>
<dbReference type="InterPro" id="IPR008928">
    <property type="entry name" value="6-hairpin_glycosidase_sf"/>
</dbReference>
<dbReference type="EMBL" id="PXOH01000022">
    <property type="protein sequence ID" value="PSF35174.1"/>
    <property type="molecule type" value="Genomic_DNA"/>
</dbReference>
<evidence type="ECO:0000313" key="3">
    <source>
        <dbReference type="EMBL" id="PSF35174.1"/>
    </source>
</evidence>
<feature type="chain" id="PRO_5015393766" description="GH15-like domain-containing protein" evidence="1">
    <location>
        <begin position="27"/>
        <end position="541"/>
    </location>
</feature>
<gene>
    <name evidence="3" type="ORF">C7H19_17485</name>
</gene>
<accession>A0A2T1LUK4</accession>
<dbReference type="Gene3D" id="1.50.10.10">
    <property type="match status" value="1"/>
</dbReference>
<dbReference type="OrthoDB" id="6091662at2"/>
<dbReference type="Pfam" id="PF00723">
    <property type="entry name" value="Glyco_hydro_15"/>
    <property type="match status" value="1"/>
</dbReference>